<dbReference type="Proteomes" id="UP000004550">
    <property type="component" value="Chromosome"/>
</dbReference>
<name>A0A1L5BRX6_SPHIB</name>
<evidence type="ECO:0000256" key="6">
    <source>
        <dbReference type="ARBA" id="ARBA00058104"/>
    </source>
</evidence>
<keyword evidence="5" id="KW-0446">Lipid-binding</keyword>
<dbReference type="PANTHER" id="PTHR21427:SF19">
    <property type="entry name" value="UBIQUINONE BIOSYNTHESIS PROTEIN COQ9, MITOCHONDRIAL"/>
    <property type="match status" value="1"/>
</dbReference>
<evidence type="ECO:0000313" key="9">
    <source>
        <dbReference type="Proteomes" id="UP000004550"/>
    </source>
</evidence>
<evidence type="ECO:0000259" key="7">
    <source>
        <dbReference type="Pfam" id="PF08511"/>
    </source>
</evidence>
<comment type="pathway">
    <text evidence="1">Cofactor biosynthesis; ubiquinone biosynthesis.</text>
</comment>
<evidence type="ECO:0000313" key="8">
    <source>
        <dbReference type="EMBL" id="APL95645.1"/>
    </source>
</evidence>
<evidence type="ECO:0000256" key="1">
    <source>
        <dbReference type="ARBA" id="ARBA00004749"/>
    </source>
</evidence>
<accession>A0A1L5BRX6</accession>
<evidence type="ECO:0000256" key="4">
    <source>
        <dbReference type="ARBA" id="ARBA00022946"/>
    </source>
</evidence>
<dbReference type="Pfam" id="PF08511">
    <property type="entry name" value="COQ9"/>
    <property type="match status" value="1"/>
</dbReference>
<dbReference type="InterPro" id="IPR012762">
    <property type="entry name" value="Ubiq_biosynth_COQ9"/>
</dbReference>
<protein>
    <submittedName>
        <fullName evidence="8">RpsU-divergently transcribed</fullName>
    </submittedName>
</protein>
<dbReference type="GO" id="GO:0008289">
    <property type="term" value="F:lipid binding"/>
    <property type="evidence" value="ECO:0007669"/>
    <property type="project" value="UniProtKB-KW"/>
</dbReference>
<evidence type="ECO:0000256" key="2">
    <source>
        <dbReference type="ARBA" id="ARBA00010766"/>
    </source>
</evidence>
<evidence type="ECO:0000256" key="3">
    <source>
        <dbReference type="ARBA" id="ARBA00022688"/>
    </source>
</evidence>
<dbReference type="Gene3D" id="1.10.357.10">
    <property type="entry name" value="Tetracycline Repressor, domain 2"/>
    <property type="match status" value="1"/>
</dbReference>
<feature type="domain" description="COQ9 C-terminal" evidence="7">
    <location>
        <begin position="122"/>
        <end position="192"/>
    </location>
</feature>
<dbReference type="KEGG" id="sinb:SIDU_14630"/>
<keyword evidence="4" id="KW-0809">Transit peptide</keyword>
<evidence type="ECO:0000256" key="5">
    <source>
        <dbReference type="ARBA" id="ARBA00023121"/>
    </source>
</evidence>
<dbReference type="InterPro" id="IPR013718">
    <property type="entry name" value="COQ9_C"/>
</dbReference>
<organism evidence="8 9">
    <name type="scientific">Sphingobium indicum (strain DSM 16412 / CCM 7286 / MTCC 6364 / B90A)</name>
    <dbReference type="NCBI Taxonomy" id="861109"/>
    <lineage>
        <taxon>Bacteria</taxon>
        <taxon>Pseudomonadati</taxon>
        <taxon>Pseudomonadota</taxon>
        <taxon>Alphaproteobacteria</taxon>
        <taxon>Sphingomonadales</taxon>
        <taxon>Sphingomonadaceae</taxon>
        <taxon>Sphingobium</taxon>
    </lineage>
</organism>
<reference evidence="8 9" key="1">
    <citation type="journal article" date="2012" name="J. Bacteriol.">
        <title>Genome sequence of Sphingobium indicum B90A, a hexachlorocyclohexane-degrading bacterium.</title>
        <authorList>
            <person name="Anand S."/>
            <person name="Sangwan N."/>
            <person name="Lata P."/>
            <person name="Kaur J."/>
            <person name="Dua A."/>
            <person name="Singh A.K."/>
            <person name="Verma M."/>
            <person name="Kaur J."/>
            <person name="Khurana J.P."/>
            <person name="Khurana P."/>
            <person name="Mathur S."/>
            <person name="Lal R."/>
        </authorList>
    </citation>
    <scope>NUCLEOTIDE SEQUENCE [LARGE SCALE GENOMIC DNA]</scope>
    <source>
        <strain evidence="9">DSM 16412 / CCM 7286 / MTCC 6364 / B90A</strain>
    </source>
</reference>
<proteinExistence type="inferred from homology"/>
<dbReference type="NCBIfam" id="TIGR02396">
    <property type="entry name" value="diverge_rpsU"/>
    <property type="match status" value="1"/>
</dbReference>
<comment type="similarity">
    <text evidence="2">Belongs to the COQ9 family.</text>
</comment>
<sequence length="221" mass="24383">MTPTHPDMTLDEVRAALAPILPRHAAFDGWRGEAVAMAAEQCGIDADIAALAFPGGAMDMIDAWFASVDSRMLDALPPEKLAALPIRQRITALVETRLTLLARDREALRRAQAVMAMPRNAARAARLGWRAADVMWRAAGDAATDLNHYSKRLTLAGVYAATLLVFVDDESDHWAETRAFLARRIEGVMRFERAKARWKGVGGGERLSFARFIGRLRYPAI</sequence>
<dbReference type="AlphaFoldDB" id="A0A1L5BRX6"/>
<dbReference type="PANTHER" id="PTHR21427">
    <property type="entry name" value="UBIQUINONE BIOSYNTHESIS PROTEIN COQ9, MITOCHONDRIAL"/>
    <property type="match status" value="1"/>
</dbReference>
<comment type="function">
    <text evidence="6">Membrane-associated protein that warps the membrane surface to access and bind aromatic isoprenes with high specificity, including ubiquinone (CoQ) isoprene intermediates and presents them directly to COQ7, therefore facilitating the COQ7-mediated hydroxylase step. Participates in the biosynthesis of coenzyme Q, also named ubiquinone, an essential lipid-soluble electron transporter for aerobic cellular respiration.</text>
</comment>
<dbReference type="GO" id="GO:0006744">
    <property type="term" value="P:ubiquinone biosynthetic process"/>
    <property type="evidence" value="ECO:0007669"/>
    <property type="project" value="UniProtKB-KW"/>
</dbReference>
<keyword evidence="3" id="KW-0831">Ubiquinone biosynthesis</keyword>
<gene>
    <name evidence="8" type="ORF">SIDU_14630</name>
</gene>
<dbReference type="EMBL" id="CP013070">
    <property type="protein sequence ID" value="APL95645.1"/>
    <property type="molecule type" value="Genomic_DNA"/>
</dbReference>